<keyword evidence="5" id="KW-0325">Glycoprotein</keyword>
<dbReference type="NCBIfam" id="NF012211">
    <property type="entry name" value="tand_rpt_95"/>
    <property type="match status" value="5"/>
</dbReference>
<name>Q21FF1_SACD2</name>
<dbReference type="RefSeq" id="WP_011469794.1">
    <property type="nucleotide sequence ID" value="NC_007912.1"/>
</dbReference>
<dbReference type="FunFam" id="2.60.40.3440:FF:000003">
    <property type="entry name" value="RTX toxins and related Ca2+-binding protein"/>
    <property type="match status" value="1"/>
</dbReference>
<evidence type="ECO:0000256" key="2">
    <source>
        <dbReference type="ARBA" id="ARBA00022729"/>
    </source>
</evidence>
<proteinExistence type="evidence at protein level"/>
<evidence type="ECO:0000256" key="3">
    <source>
        <dbReference type="ARBA" id="ARBA00022737"/>
    </source>
</evidence>
<dbReference type="EMBL" id="CP000282">
    <property type="protein sequence ID" value="ABD82578.1"/>
    <property type="molecule type" value="Genomic_DNA"/>
</dbReference>
<dbReference type="Gene3D" id="2.60.40.2810">
    <property type="match status" value="3"/>
</dbReference>
<dbReference type="Proteomes" id="UP000001947">
    <property type="component" value="Chromosome"/>
</dbReference>
<keyword evidence="3" id="KW-0677">Repeat</keyword>
<feature type="compositionally biased region" description="Acidic residues" evidence="6">
    <location>
        <begin position="3017"/>
        <end position="3036"/>
    </location>
</feature>
<feature type="domain" description="Cadherin" evidence="7">
    <location>
        <begin position="2287"/>
        <end position="2373"/>
    </location>
</feature>
<dbReference type="InterPro" id="IPR000498">
    <property type="entry name" value="OmpA-like_TM_dom"/>
</dbReference>
<accession>Q21FF1</accession>
<dbReference type="Gene3D" id="2.60.40.2030">
    <property type="match status" value="1"/>
</dbReference>
<dbReference type="OrthoDB" id="5242130at2"/>
<dbReference type="GO" id="GO:0042802">
    <property type="term" value="F:identical protein binding"/>
    <property type="evidence" value="ECO:0000353"/>
    <property type="project" value="IntAct"/>
</dbReference>
<dbReference type="Pfam" id="PF01389">
    <property type="entry name" value="OmpA_membrane"/>
    <property type="match status" value="1"/>
</dbReference>
<dbReference type="SUPFAM" id="SSF49299">
    <property type="entry name" value="PKD domain"/>
    <property type="match status" value="1"/>
</dbReference>
<dbReference type="InterPro" id="IPR039005">
    <property type="entry name" value="CSPG_rpt"/>
</dbReference>
<dbReference type="eggNOG" id="COG4932">
    <property type="taxonomic scope" value="Bacteria"/>
</dbReference>
<dbReference type="Gene3D" id="2.60.40.10">
    <property type="entry name" value="Immunoglobulins"/>
    <property type="match status" value="2"/>
</dbReference>
<dbReference type="eggNOG" id="COG4625">
    <property type="taxonomic scope" value="Bacteria"/>
</dbReference>
<evidence type="ECO:0000259" key="7">
    <source>
        <dbReference type="PROSITE" id="PS50268"/>
    </source>
</evidence>
<dbReference type="eggNOG" id="COG3210">
    <property type="taxonomic scope" value="Bacteria"/>
</dbReference>
<evidence type="ECO:0000313" key="9">
    <source>
        <dbReference type="Proteomes" id="UP000001947"/>
    </source>
</evidence>
<dbReference type="SUPFAM" id="SSF56925">
    <property type="entry name" value="OMPA-like"/>
    <property type="match status" value="1"/>
</dbReference>
<keyword evidence="4" id="KW-0626">Porin</keyword>
<reference evidence="8 9" key="1">
    <citation type="journal article" date="2008" name="PLoS Genet.">
        <title>Complete genome sequence of the complex carbohydrate-degrading marine bacterium, Saccharophagus degradans strain 2-40 T.</title>
        <authorList>
            <person name="Weiner R.M."/>
            <person name="Taylor L.E.II."/>
            <person name="Henrissat B."/>
            <person name="Hauser L."/>
            <person name="Land M."/>
            <person name="Coutinho P.M."/>
            <person name="Rancurel C."/>
            <person name="Saunders E.H."/>
            <person name="Longmire A.G."/>
            <person name="Zhang H."/>
            <person name="Bayer E.A."/>
            <person name="Gilbert H.J."/>
            <person name="Larimer F."/>
            <person name="Zhulin I.B."/>
            <person name="Ekborg N.A."/>
            <person name="Lamed R."/>
            <person name="Richardson P.M."/>
            <person name="Borovok I."/>
            <person name="Hutcheson S."/>
        </authorList>
    </citation>
    <scope>NUCLEOTIDE SEQUENCE [LARGE SCALE GENOMIC DNA]</scope>
    <source>
        <strain evidence="9">2-40 / ATCC 43961 / DSM 17024</strain>
    </source>
</reference>
<feature type="domain" description="Cadherin" evidence="7">
    <location>
        <begin position="346"/>
        <end position="482"/>
    </location>
</feature>
<dbReference type="IntAct" id="Q21FF1">
    <property type="interactions" value="1"/>
</dbReference>
<dbReference type="eggNOG" id="COG5184">
    <property type="taxonomic scope" value="Bacteria"/>
</dbReference>
<dbReference type="SUPFAM" id="SSF141072">
    <property type="entry name" value="CalX-like"/>
    <property type="match status" value="1"/>
</dbReference>
<dbReference type="InterPro" id="IPR006644">
    <property type="entry name" value="Cadg"/>
</dbReference>
<dbReference type="STRING" id="203122.Sde_3323"/>
<dbReference type="Pfam" id="PF17963">
    <property type="entry name" value="Big_9"/>
    <property type="match status" value="5"/>
</dbReference>
<dbReference type="KEGG" id="sde:Sde_3323"/>
<dbReference type="GO" id="GO:0009279">
    <property type="term" value="C:cell outer membrane"/>
    <property type="evidence" value="ECO:0007669"/>
    <property type="project" value="InterPro"/>
</dbReference>
<dbReference type="InterPro" id="IPR053784">
    <property type="entry name" value="Choice_anch_U_dom"/>
</dbReference>
<comment type="interaction">
    <interactant intactId="EBI-6409958">
        <id>Q21FF1</id>
    </interactant>
    <interactant intactId="EBI-6409945">
        <id>Q21ML9</id>
        <label>Sde_0798</label>
    </interactant>
    <organismsDiffer>false</organismsDiffer>
    <experiments>4</experiments>
</comment>
<organism evidence="8 9">
    <name type="scientific">Saccharophagus degradans (strain 2-40 / ATCC 43961 / DSM 17024)</name>
    <dbReference type="NCBI Taxonomy" id="203122"/>
    <lineage>
        <taxon>Bacteria</taxon>
        <taxon>Pseudomonadati</taxon>
        <taxon>Pseudomonadota</taxon>
        <taxon>Gammaproteobacteria</taxon>
        <taxon>Cellvibrionales</taxon>
        <taxon>Cellvibrionaceae</taxon>
        <taxon>Saccharophagus</taxon>
    </lineage>
</organism>
<feature type="domain" description="Cadherin" evidence="7">
    <location>
        <begin position="2077"/>
        <end position="2179"/>
    </location>
</feature>
<dbReference type="HOGENOM" id="CLU_224837_0_0_6"/>
<dbReference type="FunFam" id="2.60.40.2810:FF:000001">
    <property type="entry name" value="RTX toxins and related Ca2+-binding protein"/>
    <property type="match status" value="2"/>
</dbReference>
<dbReference type="Gene3D" id="2.60.40.3440">
    <property type="match status" value="2"/>
</dbReference>
<dbReference type="GO" id="GO:0009653">
    <property type="term" value="P:anatomical structure morphogenesis"/>
    <property type="evidence" value="ECO:0007669"/>
    <property type="project" value="TreeGrafter"/>
</dbReference>
<sequence length="3477" mass="348490">MSHPKKPSLAKAGFKKALRATLPAIALFAGGAGGAGGAFASIRNASQSPVSSRRAISSVGPLSTAVHPLPSTLGNTITPLPQKPARSAFAVFGAGGSVGKQSANKNVASTAVKFLLEQQLLNQKVDGNATVKIASTSGDNDASRRRFAHTLGTATPFSALVCGEPGYDTFVFSGANSANTFCSVSGPGGLTNGTNLAQCQALHDACNAPGHGAANNAPTVSNAPTDVTVTEDTASNLDLSSLVFADSDGDSLTVTLAVSAGTMAASTAGGVTVGGSGTGTLTLAGTAANINTYLDTTSNIQYTSAANANGDNAATLTITPNDGTENGTAANINIDITAVNDDPSATGVPTDITVTEESASNFELSAISFSDVDSSGNVTATITASSGTFAASSGGSVTIGGSGTGTLTLTGTIANINTYLDTASNIQYTGASNVSGNDAATAGLTVNDGDGSGNVSVGTINIDITDVNDEPTLTATASNPTFTEGGAAASLFSGSSASTIESGQTLTGFTLTVTNVTDGSNERLNADGTTIVLTHGTSGTTASNSLSYSVMVIGTTATVSFSGGTVSTAATQTLIDALSYQNNSNSPSTSNRVVTLTSLTDSGSNAGANDNTASLAIASTVTVTETNDEPTLTATGSNPTFTEGGAAASLFSGASASTVESGQTLTGFALTVTNVSDGSSEILNADGTAITLTNANSGTTATNSLSYSVSVSGSTATVTFSGGTLSTAATQTLIDALSYQNNTADPNTSNRVITLTSLTDSGSNTGANDNVAALAVASTVTVTAVNDEPTLTATGSNPTFTEGGAAASLFSGAAASTIEAGQTLTGFTLTVTNVSDGSNERLNADGTTIVLTHGTSGTTASNSLSYSVVVIGTTATVSFSGGTVSTAATQTLVDALSYQNNSNDPDTTNRVVTLTSLTDSGLNTGANDNTASLALASTVTVTALNDEPTLTATGSNPTFTEGGAAASLFSGSAASTVESGQTLTGFTLTVTNLADGSSEILNADGTAIALTDTNSGTTATNSLSYSVSVSGTTATVTFSGGTVSSAATQTLIDALSYQNNSATPDVANRVITLTSVTDSGSNTGANDNVAALALASTVAVESIDDDGDLTAGSGVSEPVNLGYSADTVGEAVNVFDFTLSDGGASDSFDLNISEVVIHVAGTSSDTERAAIVWRLNGDDAANVTGTYSAVADTITFTGLSLVVSNGDSETYTVNAYYSDNTIVTHGNTIELSLDGDTDLTVDSGTQMGATSAVDNDTGLIIIDDIAPVTTSVNVPANATYAASSNLDFTVNFNDTVFVTTGSGTPRLELTVGATTRYANYLSGSGSSALLFRHVTQIGDEDTDGINVNGSLQLNAGTVTDSAGNTVDVTLNSVGSLAAVLVDGIAPTLAEVTAVTTPANDSTPSVTFSTTEAGTLAISGSCGSASEGAVASGNNTISLTQTDNSTALAAGTYSDCTATVTDAAGNTSSALTLTSFTIDLTAPTVAEVTAVTTPVNDSTPDVTISTTEAGTLAVGGSCGSASEGAITSGNTTITLTQADNSTAFTAGTYSDCTITVTDASGNANTPVTLTSFTVDLTAPTVAEVTAVTTPGNDTTPNVTISTDEAGTLAVGGSCGSASEGAITSGNSTIALTQADNSSPLTAGTYADCTITVTDASGNVNTALTLTSFEIDLTAPTLVEVAAVTTPTNDSTPSVTFSTTEAGTLAIGGSCGSASEGAVTSGNNTISLTQTDNSTVLADATYSNCTATVTDAAGNTSSALALTSFVVDTTAATVAEVTAVVTPANDTTPDVTISTTEAGTLVMGGSCGSASAGSMSSGNTTLTLTQADNTSPLAAGTYSDCTVAVTDSSGNTSNTITLTAFTIDVAAPTLAEVTAVATPGNNAMPTVTFSSTEAGTLSVGGSCGSGDEGAITSGNNTITLTQPDNSSALMSNSYSDCTLTVVDASSNTSNVLTISTFVVDVSAPTLDTNSSLSVSEGEADAVISATNLAATDNLSTAANVTYTVAAAPANGTLRLSGSALANSGTFTQDDIANNRLTYDHDGGETTSDSFTFSLADGLSNVNNNSSANFSFAISVAAQNDAPQTTDDAETTDEDNAVMVDVLANDADSDDAINAASVTIVSAPSNGSTSINTATGVITYTPAANFNGGDSFTYTVQDATGATSAAATVSITINSVNDAPVAASDVISTDINTAVSINVIANDTDVDTADAPDANTLVVVNNASNGSAVVSAGQIVYTPTNGFVGNDSFTYTVDDSNGATSNTATVTVTVIDPNVVPVASNDTATTDEDTAVEVNVLANDSDGDGSLVASSVAVATAPSNGSTSVNVATGAITYTPSVNFNGSDSFTYTVEDNLGAASAAATVTITVASVNDAPVAVDDTVSLLEDASLMINVLGNDSDVDGSLAASSVAVISGPASGFVAVDPANGSVTYTPLDDYAGNDSFTYQVNDNDGAASNIATVTLTIDPVNDAPLANNDSADVVIGVDKIINVLVNDDDIDGTLEPASIVVTQQPVQGTLVNNNDGTLTYSANQTVDVTSGDSFSYTIEDNSGAVSNAANVQIQFVPAAAPAVSGTPDADVEEDGSYSFTPDVTVGDSNFNLTYSVTNAPSWLSVNPVTGALTGEPGANDVGVFNNIKLNVTDGVNTVALPAFNLTVVARVDSDSDTITDYQEGKDGTDPMDGSDYLDVTPPQITAPSNIILDAVALFTNVTTSQLLGLAADADTAEIDAAMAALVSDNVDGQGCCDLYPKGAIVDSYKLAPGENNIVWQATDNKNNVAEVTQKVYIRPLVSLSKDTTNVEGGVAKIGIVLNGKAPFYPLQIPYIIDVSSTATSADHDLVAGIATFNSGATSVQLMVNITADGIAENDEQLIVRLDDRTTNAQDLTNGFEADIYDINAGARTVHTLTIVERNIAPQVALVAKQNGVATLLVSPNGGPVTVSSTVVDANVGDTHTYSWATRRGNLVDTDGDTSNGLFVFSPSGLANGAYKLSLTVTDSGGAVDTETINVVVVPAPPVLSAAVDTDNDGIDDETEGTADTDGDGISDYLDNIDAPNVLPETVNETDSFLIECDPGVRCRLGQFALAGRSGGARLDKQDIAQQEDLIEDTDFALQSDLFDFEVADLPSEGQSVSVVIPQQMAIPANGVYRKFNNGVWSTFVEDANNSLHSAAGELGYCPPPGDASWQAGLIQGSYCVQLTIEDGGPNDADGIVNGSVEDPGGIAVQNSQSVSTRGSGGGSLAPVLVVLLGGLAWANRKKRTASTRNKSKNNTHKKIAASVATAVALSLPSEKTQALDWQNIVQNSFGEVSISRASGSHNKSDFVTGMAADGLVVTPTKYDTASTAFHFMLGYNYNEHLAATVGYLDLGKIAVDFDVPSGNSSALPTALKNNYPHTGSGLTLGARYTAQVMQPLMGYAELGAFVWQGEVVSVEGIADTELEGSIDPYFALGASLPLNKDAQIGIKYQYHTLDGQGVSLTGVMVKINF</sequence>
<dbReference type="InterPro" id="IPR015919">
    <property type="entry name" value="Cadherin-like_sf"/>
</dbReference>
<dbReference type="InterPro" id="IPR002126">
    <property type="entry name" value="Cadherin-like_dom"/>
</dbReference>
<dbReference type="InterPro" id="IPR038081">
    <property type="entry name" value="CalX-like_sf"/>
</dbReference>
<evidence type="ECO:0000256" key="5">
    <source>
        <dbReference type="ARBA" id="ARBA00023180"/>
    </source>
</evidence>
<dbReference type="PROSITE" id="PS50268">
    <property type="entry name" value="CADHERIN_2"/>
    <property type="match status" value="3"/>
</dbReference>
<gene>
    <name evidence="8" type="ordered locus">Sde_3323</name>
</gene>
<dbReference type="GO" id="GO:0015288">
    <property type="term" value="F:porin activity"/>
    <property type="evidence" value="ECO:0007669"/>
    <property type="project" value="UniProtKB-KW"/>
</dbReference>
<dbReference type="PROSITE" id="PS51854">
    <property type="entry name" value="CSPG"/>
    <property type="match status" value="1"/>
</dbReference>
<dbReference type="PANTHER" id="PTHR45739">
    <property type="entry name" value="MATRIX PROTEIN, PUTATIVE-RELATED"/>
    <property type="match status" value="1"/>
</dbReference>
<evidence type="ECO:0000313" key="8">
    <source>
        <dbReference type="EMBL" id="ABD82578.1"/>
    </source>
</evidence>
<protein>
    <submittedName>
        <fullName evidence="8">RTX toxins and related Ca2+-binding protein</fullName>
    </submittedName>
</protein>
<evidence type="ECO:0000256" key="6">
    <source>
        <dbReference type="SAM" id="MobiDB-lite"/>
    </source>
</evidence>
<evidence type="ECO:0000256" key="4">
    <source>
        <dbReference type="ARBA" id="ARBA00023114"/>
    </source>
</evidence>
<comment type="similarity">
    <text evidence="1">Belongs to the outer membrane OOP (TC 1.B.6) superfamily. OmpA family.</text>
</comment>
<feature type="region of interest" description="Disordered" evidence="6">
    <location>
        <begin position="3014"/>
        <end position="3036"/>
    </location>
</feature>
<keyword evidence="2" id="KW-0732">Signal</keyword>
<comment type="interaction">
    <interactant intactId="EBI-6409958">
        <id>Q21FF1</id>
    </interactant>
    <interactant intactId="EBI-6409958">
        <id>Q21FF1</id>
        <label>Sde_3323</label>
    </interactant>
    <organismsDiffer>false</organismsDiffer>
    <experiments>2</experiments>
</comment>
<keyword evidence="9" id="KW-1185">Reference proteome</keyword>
<dbReference type="InterPro" id="IPR011250">
    <property type="entry name" value="OMP/PagP_B-barrel"/>
</dbReference>
<keyword evidence="4" id="KW-0406">Ion transport</keyword>
<dbReference type="eggNOG" id="COG2706">
    <property type="taxonomic scope" value="Bacteria"/>
</dbReference>
<dbReference type="GO" id="GO:0007156">
    <property type="term" value="P:homophilic cell adhesion via plasma membrane adhesion molecules"/>
    <property type="evidence" value="ECO:0007669"/>
    <property type="project" value="InterPro"/>
</dbReference>
<dbReference type="FunFam" id="2.60.40.10:FF:002543">
    <property type="match status" value="1"/>
</dbReference>
<evidence type="ECO:0000256" key="1">
    <source>
        <dbReference type="ARBA" id="ARBA00005710"/>
    </source>
</evidence>
<dbReference type="GeneID" id="98614944"/>
<dbReference type="InterPro" id="IPR013783">
    <property type="entry name" value="Ig-like_fold"/>
</dbReference>
<dbReference type="SUPFAM" id="SSF49313">
    <property type="entry name" value="Cadherin-like"/>
    <property type="match status" value="1"/>
</dbReference>
<dbReference type="InterPro" id="IPR051561">
    <property type="entry name" value="FRAS1_ECM"/>
</dbReference>
<keyword evidence="4" id="KW-0813">Transport</keyword>
<dbReference type="NCBIfam" id="NF041766">
    <property type="entry name" value="choice_anch_U"/>
    <property type="match status" value="1"/>
</dbReference>
<dbReference type="SMART" id="SM00736">
    <property type="entry name" value="CADG"/>
    <property type="match status" value="2"/>
</dbReference>
<dbReference type="Pfam" id="PF16184">
    <property type="entry name" value="Cadherin_3"/>
    <property type="match status" value="1"/>
</dbReference>
<dbReference type="InterPro" id="IPR035986">
    <property type="entry name" value="PKD_dom_sf"/>
</dbReference>
<dbReference type="GO" id="GO:0005509">
    <property type="term" value="F:calcium ion binding"/>
    <property type="evidence" value="ECO:0007669"/>
    <property type="project" value="InterPro"/>
</dbReference>
<dbReference type="GO" id="GO:0046930">
    <property type="term" value="C:pore complex"/>
    <property type="evidence" value="ECO:0007669"/>
    <property type="project" value="UniProtKB-KW"/>
</dbReference>
<dbReference type="PANTHER" id="PTHR45739:SF12">
    <property type="entry name" value="CHONDROITIN SULFATE PROTEOGLYCAN 4-LIKE ISOFORM X2"/>
    <property type="match status" value="1"/>
</dbReference>
<keyword evidence="4" id="KW-0812">Transmembrane</keyword>